<proteinExistence type="predicted"/>
<protein>
    <recommendedName>
        <fullName evidence="4">ABC-2 type transporter domain-containing protein</fullName>
    </recommendedName>
</protein>
<dbReference type="AlphaFoldDB" id="A0A0B0ETI9"/>
<accession>A0A0B0ETI9</accession>
<sequence length="141" mass="16151">MMLLVIFILSLFIAAFTSFLIFSSRNVSFSIAAVYITIIGIFGCVFFISPLLDLVSDPTCIINLTLNINPMMAIASILKFDLLRWGIFYESSQIGLFRFSYPHWSIHVLSYLALFILFFAGTFLLSNYYKKIKKQEVVLTF</sequence>
<evidence type="ECO:0000313" key="3">
    <source>
        <dbReference type="Proteomes" id="UP000030652"/>
    </source>
</evidence>
<evidence type="ECO:0008006" key="4">
    <source>
        <dbReference type="Google" id="ProtNLM"/>
    </source>
</evidence>
<reference evidence="2 3" key="1">
    <citation type="submission" date="2014-10" db="EMBL/GenBank/DDBJ databases">
        <title>Draft genome of anammox bacterium scalindua brodae, obtained using differential coverage binning of sequence data from two enrichment reactors.</title>
        <authorList>
            <person name="Speth D.R."/>
            <person name="Russ L."/>
            <person name="Kartal B."/>
            <person name="Op den Camp H.J."/>
            <person name="Dutilh B.E."/>
            <person name="Jetten M.S."/>
        </authorList>
    </citation>
    <scope>NUCLEOTIDE SEQUENCE [LARGE SCALE GENOMIC DNA]</scope>
    <source>
        <strain evidence="2">RU1</strain>
    </source>
</reference>
<name>A0A0B0ETI9_9BACT</name>
<comment type="caution">
    <text evidence="2">The sequence shown here is derived from an EMBL/GenBank/DDBJ whole genome shotgun (WGS) entry which is preliminary data.</text>
</comment>
<gene>
    <name evidence="2" type="ORF">SCABRO_00240</name>
</gene>
<evidence type="ECO:0000256" key="1">
    <source>
        <dbReference type="SAM" id="Phobius"/>
    </source>
</evidence>
<dbReference type="EMBL" id="JRYO01000022">
    <property type="protein sequence ID" value="KHE93990.1"/>
    <property type="molecule type" value="Genomic_DNA"/>
</dbReference>
<evidence type="ECO:0000313" key="2">
    <source>
        <dbReference type="EMBL" id="KHE93990.1"/>
    </source>
</evidence>
<feature type="transmembrane region" description="Helical" evidence="1">
    <location>
        <begin position="104"/>
        <end position="125"/>
    </location>
</feature>
<keyword evidence="1" id="KW-0812">Transmembrane</keyword>
<keyword evidence="1" id="KW-1133">Transmembrane helix</keyword>
<keyword evidence="1" id="KW-0472">Membrane</keyword>
<organism evidence="2 3">
    <name type="scientific">Candidatus Scalindua brodae</name>
    <dbReference type="NCBI Taxonomy" id="237368"/>
    <lineage>
        <taxon>Bacteria</taxon>
        <taxon>Pseudomonadati</taxon>
        <taxon>Planctomycetota</taxon>
        <taxon>Candidatus Brocadiia</taxon>
        <taxon>Candidatus Brocadiales</taxon>
        <taxon>Candidatus Scalinduaceae</taxon>
        <taxon>Candidatus Scalindua</taxon>
    </lineage>
</organism>
<feature type="transmembrane region" description="Helical" evidence="1">
    <location>
        <begin position="27"/>
        <end position="48"/>
    </location>
</feature>
<dbReference type="Proteomes" id="UP000030652">
    <property type="component" value="Unassembled WGS sequence"/>
</dbReference>